<keyword evidence="3" id="KW-1185">Reference proteome</keyword>
<dbReference type="EMBL" id="JAJFAZ020000001">
    <property type="protein sequence ID" value="KAI5351331.1"/>
    <property type="molecule type" value="Genomic_DNA"/>
</dbReference>
<dbReference type="PANTHER" id="PTHR33054">
    <property type="entry name" value="CCHC-TYPE DOMAIN-CONTAINING PROTEIN"/>
    <property type="match status" value="1"/>
</dbReference>
<dbReference type="Proteomes" id="UP001054821">
    <property type="component" value="Chromosome 1"/>
</dbReference>
<gene>
    <name evidence="2" type="ORF">L3X38_004222</name>
</gene>
<dbReference type="InterPro" id="IPR056648">
    <property type="entry name" value="DUF7746"/>
</dbReference>
<evidence type="ECO:0000313" key="2">
    <source>
        <dbReference type="EMBL" id="KAI5351331.1"/>
    </source>
</evidence>
<accession>A0AAD5F2X2</accession>
<protein>
    <recommendedName>
        <fullName evidence="1">DUF7746 domain-containing protein</fullName>
    </recommendedName>
</protein>
<sequence length="231" mass="26316">MWNSTQYDRSSIVEWSIDGLTEYHIINTMKHMMMCSTASKIKGNGDGRVAKAIIAGFVGQLKGWWDFHLSDLARTQILNAQVAIGQHSVQDPVIGVITSENVYQEDAVNSLIHTITLYFVGTTELQHDRSRELLMNLKCPTLSHFRWYKDVFYSKVFTRQDCNVDFWKEKFLSGLPILFTEKGRNIIKDKNGGVIPYGSYTYGELSSEICAEGLALCTDMKLKKQLDKQKT</sequence>
<comment type="caution">
    <text evidence="2">The sequence shown here is derived from an EMBL/GenBank/DDBJ whole genome shotgun (WGS) entry which is preliminary data.</text>
</comment>
<feature type="domain" description="DUF7746" evidence="1">
    <location>
        <begin position="7"/>
        <end position="90"/>
    </location>
</feature>
<name>A0AAD5F2X2_PRUDU</name>
<proteinExistence type="predicted"/>
<dbReference type="Pfam" id="PF22909">
    <property type="entry name" value="Caulimovir_coat_dom"/>
    <property type="match status" value="1"/>
</dbReference>
<evidence type="ECO:0000259" key="1">
    <source>
        <dbReference type="Pfam" id="PF24925"/>
    </source>
</evidence>
<dbReference type="AlphaFoldDB" id="A0AAD5F2X2"/>
<dbReference type="Pfam" id="PF24925">
    <property type="entry name" value="DUF7746"/>
    <property type="match status" value="1"/>
</dbReference>
<reference evidence="2 3" key="1">
    <citation type="journal article" date="2022" name="G3 (Bethesda)">
        <title>Whole-genome sequence and methylome profiling of the almond [Prunus dulcis (Mill.) D.A. Webb] cultivar 'Nonpareil'.</title>
        <authorList>
            <person name="D'Amico-Willman K.M."/>
            <person name="Ouma W.Z."/>
            <person name="Meulia T."/>
            <person name="Sideli G.M."/>
            <person name="Gradziel T.M."/>
            <person name="Fresnedo-Ramirez J."/>
        </authorList>
    </citation>
    <scope>NUCLEOTIDE SEQUENCE [LARGE SCALE GENOMIC DNA]</scope>
    <source>
        <strain evidence="2">Clone GOH B32 T37-40</strain>
    </source>
</reference>
<organism evidence="2 3">
    <name type="scientific">Prunus dulcis</name>
    <name type="common">Almond</name>
    <name type="synonym">Amygdalus dulcis</name>
    <dbReference type="NCBI Taxonomy" id="3755"/>
    <lineage>
        <taxon>Eukaryota</taxon>
        <taxon>Viridiplantae</taxon>
        <taxon>Streptophyta</taxon>
        <taxon>Embryophyta</taxon>
        <taxon>Tracheophyta</taxon>
        <taxon>Spermatophyta</taxon>
        <taxon>Magnoliopsida</taxon>
        <taxon>eudicotyledons</taxon>
        <taxon>Gunneridae</taxon>
        <taxon>Pentapetalae</taxon>
        <taxon>rosids</taxon>
        <taxon>fabids</taxon>
        <taxon>Rosales</taxon>
        <taxon>Rosaceae</taxon>
        <taxon>Amygdaloideae</taxon>
        <taxon>Amygdaleae</taxon>
        <taxon>Prunus</taxon>
    </lineage>
</organism>
<dbReference type="PANTHER" id="PTHR33054:SF9">
    <property type="entry name" value="CCHC-TYPE DOMAIN-CONTAINING PROTEIN"/>
    <property type="match status" value="1"/>
</dbReference>
<evidence type="ECO:0000313" key="3">
    <source>
        <dbReference type="Proteomes" id="UP001054821"/>
    </source>
</evidence>